<dbReference type="AlphaFoldDB" id="A0AAD5DCA7"/>
<reference evidence="1" key="1">
    <citation type="submission" date="2022-06" db="EMBL/GenBank/DDBJ databases">
        <title>Uncovering the hologenomic basis of an extraordinary plant invasion.</title>
        <authorList>
            <person name="Bieker V.C."/>
            <person name="Martin M.D."/>
            <person name="Gilbert T."/>
            <person name="Hodgins K."/>
            <person name="Battlay P."/>
            <person name="Petersen B."/>
            <person name="Wilson J."/>
        </authorList>
    </citation>
    <scope>NUCLEOTIDE SEQUENCE</scope>
    <source>
        <strain evidence="1">AA19_3_7</strain>
        <tissue evidence="1">Leaf</tissue>
    </source>
</reference>
<sequence>DEEVTYRKRKEKSDVREVRRVYRKYRDYIIKHGGESGLENMDVLTKDRAIIDLKSDKELSVDMMGYGFGVGVDRWVWEVDGSGKFSVRSIRDFVQRQVFKDRRLEFEWNS</sequence>
<organism evidence="1 2">
    <name type="scientific">Ambrosia artemisiifolia</name>
    <name type="common">Common ragweed</name>
    <dbReference type="NCBI Taxonomy" id="4212"/>
    <lineage>
        <taxon>Eukaryota</taxon>
        <taxon>Viridiplantae</taxon>
        <taxon>Streptophyta</taxon>
        <taxon>Embryophyta</taxon>
        <taxon>Tracheophyta</taxon>
        <taxon>Spermatophyta</taxon>
        <taxon>Magnoliopsida</taxon>
        <taxon>eudicotyledons</taxon>
        <taxon>Gunneridae</taxon>
        <taxon>Pentapetalae</taxon>
        <taxon>asterids</taxon>
        <taxon>campanulids</taxon>
        <taxon>Asterales</taxon>
        <taxon>Asteraceae</taxon>
        <taxon>Asteroideae</taxon>
        <taxon>Heliantheae alliance</taxon>
        <taxon>Heliantheae</taxon>
        <taxon>Ambrosia</taxon>
    </lineage>
</organism>
<feature type="non-terminal residue" evidence="1">
    <location>
        <position position="110"/>
    </location>
</feature>
<gene>
    <name evidence="1" type="ORF">M8C21_017809</name>
</gene>
<dbReference type="EMBL" id="JAMZMK010000591">
    <property type="protein sequence ID" value="KAI7756096.1"/>
    <property type="molecule type" value="Genomic_DNA"/>
</dbReference>
<protein>
    <submittedName>
        <fullName evidence="1">Uncharacterized protein</fullName>
    </submittedName>
</protein>
<accession>A0AAD5DCA7</accession>
<dbReference type="Proteomes" id="UP001206925">
    <property type="component" value="Unassembled WGS sequence"/>
</dbReference>
<proteinExistence type="predicted"/>
<keyword evidence="2" id="KW-1185">Reference proteome</keyword>
<evidence type="ECO:0000313" key="2">
    <source>
        <dbReference type="Proteomes" id="UP001206925"/>
    </source>
</evidence>
<evidence type="ECO:0000313" key="1">
    <source>
        <dbReference type="EMBL" id="KAI7756096.1"/>
    </source>
</evidence>
<name>A0AAD5DCA7_AMBAR</name>
<comment type="caution">
    <text evidence="1">The sequence shown here is derived from an EMBL/GenBank/DDBJ whole genome shotgun (WGS) entry which is preliminary data.</text>
</comment>